<feature type="compositionally biased region" description="Low complexity" evidence="2">
    <location>
        <begin position="145"/>
        <end position="156"/>
    </location>
</feature>
<feature type="region of interest" description="Disordered" evidence="2">
    <location>
        <begin position="145"/>
        <end position="166"/>
    </location>
</feature>
<reference evidence="4 5" key="1">
    <citation type="submission" date="2018-03" db="EMBL/GenBank/DDBJ databases">
        <title>Complete genome sequence of Thauera aromatica, a model organism for studying aromatic compound degradation under denitrifying conditions.</title>
        <authorList>
            <person name="Lo H.-Y."/>
            <person name="Goris T."/>
            <person name="Boll M."/>
            <person name="Mueller J.A."/>
        </authorList>
    </citation>
    <scope>NUCLEOTIDE SEQUENCE [LARGE SCALE GENOMIC DNA]</scope>
    <source>
        <strain evidence="4 5">K172</strain>
    </source>
</reference>
<accession>A0A2R4BRX7</accession>
<keyword evidence="5" id="KW-1185">Reference proteome</keyword>
<sequence length="626" mass="67610">MKIKTLPLLSLLALSVSAMAADSAHRLAFSKAENLEVFVDHAAGQPWCGPALKLRFAFGGAPNQDAVERLMPRLGGLLGKECPDASTATWRSTDASGAQLASGTSAKSNGWVVEARAAPAAPAAVAAAPVPVAAPAPSASAAATSAHAPTANAPATPSTPAPTPVATAPVPAVATLAVAAAPAPTPVAAPAEPAPPAAVPPAAAPRPDFTVAGWKPPREDDALAAASFLTILQDQTGCRYRLAYKPDVAPEFLRVEAQGPTCGRDGFATGMGSLSIMRSDGVQLKRIKANFHRGLPIVDGNSAWPVVGFDDERNMLVSLGSDAAQGVHHLAQLPLVSHDGTWHAPSLFTIAITEKIDLFRDIDSIRAVVMAPVAAVEQQGIRTNSLRVYAMRNFEQGLLKAQRNDWLYEVVMQRNWRSKEMGFDPNRATNHLFNFERRQAEIAQREAAERERAEMRQRQQIAMQAENELQLYRSLEEQVRNPQQLMASLVHGINPDSDYSALMSGRQKEVRLIVRVSSTNDEGGRLDYPYDAQMSTLNGEKLSKGWYLMSGTAKLDPQMLDEQKLPLTRFSPQSLVACEKDGCADLRDPVKLTRHRLGRQDWTPEDAMEKVRSVWPERYAQAGKQE</sequence>
<dbReference type="OrthoDB" id="6515265at2"/>
<feature type="chain" id="PRO_5015309728" evidence="3">
    <location>
        <begin position="21"/>
        <end position="626"/>
    </location>
</feature>
<name>A0A2R4BRX7_THAAR</name>
<dbReference type="KEGG" id="tak:Tharo_3149"/>
<evidence type="ECO:0000256" key="1">
    <source>
        <dbReference type="SAM" id="Coils"/>
    </source>
</evidence>
<evidence type="ECO:0000256" key="3">
    <source>
        <dbReference type="SAM" id="SignalP"/>
    </source>
</evidence>
<dbReference type="RefSeq" id="WP_107222041.1">
    <property type="nucleotide sequence ID" value="NZ_CP028339.1"/>
</dbReference>
<keyword evidence="3" id="KW-0732">Signal</keyword>
<gene>
    <name evidence="4" type="ORF">Tharo_3149</name>
</gene>
<dbReference type="Proteomes" id="UP000241885">
    <property type="component" value="Chromosome"/>
</dbReference>
<feature type="coiled-coil region" evidence="1">
    <location>
        <begin position="438"/>
        <end position="478"/>
    </location>
</feature>
<evidence type="ECO:0000313" key="5">
    <source>
        <dbReference type="Proteomes" id="UP000241885"/>
    </source>
</evidence>
<evidence type="ECO:0000313" key="4">
    <source>
        <dbReference type="EMBL" id="AVR90030.1"/>
    </source>
</evidence>
<evidence type="ECO:0000256" key="2">
    <source>
        <dbReference type="SAM" id="MobiDB-lite"/>
    </source>
</evidence>
<keyword evidence="1" id="KW-0175">Coiled coil</keyword>
<proteinExistence type="predicted"/>
<dbReference type="AlphaFoldDB" id="A0A2R4BRX7"/>
<dbReference type="EMBL" id="CP028339">
    <property type="protein sequence ID" value="AVR90030.1"/>
    <property type="molecule type" value="Genomic_DNA"/>
</dbReference>
<feature type="signal peptide" evidence="3">
    <location>
        <begin position="1"/>
        <end position="20"/>
    </location>
</feature>
<feature type="region of interest" description="Disordered" evidence="2">
    <location>
        <begin position="186"/>
        <end position="215"/>
    </location>
</feature>
<organism evidence="4 5">
    <name type="scientific">Thauera aromatica K172</name>
    <dbReference type="NCBI Taxonomy" id="44139"/>
    <lineage>
        <taxon>Bacteria</taxon>
        <taxon>Pseudomonadati</taxon>
        <taxon>Pseudomonadota</taxon>
        <taxon>Betaproteobacteria</taxon>
        <taxon>Rhodocyclales</taxon>
        <taxon>Zoogloeaceae</taxon>
        <taxon>Thauera</taxon>
    </lineage>
</organism>
<feature type="region of interest" description="Disordered" evidence="2">
    <location>
        <begin position="87"/>
        <end position="106"/>
    </location>
</feature>
<protein>
    <submittedName>
        <fullName evidence="4">Putative outer membrane autotransporter barrel</fullName>
    </submittedName>
</protein>
<feature type="compositionally biased region" description="Pro residues" evidence="2">
    <location>
        <begin position="186"/>
        <end position="204"/>
    </location>
</feature>